<keyword evidence="2" id="KW-1185">Reference proteome</keyword>
<dbReference type="EMBL" id="CAJPVJ010002816">
    <property type="protein sequence ID" value="CAG2166824.1"/>
    <property type="molecule type" value="Genomic_DNA"/>
</dbReference>
<dbReference type="Proteomes" id="UP000728032">
    <property type="component" value="Unassembled WGS sequence"/>
</dbReference>
<evidence type="ECO:0000313" key="1">
    <source>
        <dbReference type="EMBL" id="CAD7647620.1"/>
    </source>
</evidence>
<dbReference type="OrthoDB" id="6493498at2759"/>
<proteinExistence type="predicted"/>
<name>A0A7R9LW37_9ACAR</name>
<evidence type="ECO:0000313" key="2">
    <source>
        <dbReference type="Proteomes" id="UP000728032"/>
    </source>
</evidence>
<protein>
    <submittedName>
        <fullName evidence="1">Uncharacterized protein</fullName>
    </submittedName>
</protein>
<organism evidence="1">
    <name type="scientific">Oppiella nova</name>
    <dbReference type="NCBI Taxonomy" id="334625"/>
    <lineage>
        <taxon>Eukaryota</taxon>
        <taxon>Metazoa</taxon>
        <taxon>Ecdysozoa</taxon>
        <taxon>Arthropoda</taxon>
        <taxon>Chelicerata</taxon>
        <taxon>Arachnida</taxon>
        <taxon>Acari</taxon>
        <taxon>Acariformes</taxon>
        <taxon>Sarcoptiformes</taxon>
        <taxon>Oribatida</taxon>
        <taxon>Brachypylina</taxon>
        <taxon>Oppioidea</taxon>
        <taxon>Oppiidae</taxon>
        <taxon>Oppiella</taxon>
    </lineage>
</organism>
<reference evidence="1" key="1">
    <citation type="submission" date="2020-11" db="EMBL/GenBank/DDBJ databases">
        <authorList>
            <person name="Tran Van P."/>
        </authorList>
    </citation>
    <scope>NUCLEOTIDE SEQUENCE</scope>
</reference>
<sequence>MEYSQLPLANARDDDIICSDKNLREMDKAVTKLIVVGQRNLKFPTNERQLRPYCNHALKTFDQITAYNDKCLNKFGRDSAKVLMHSLGIELRAICKTGRLNKRARLIEKFTGVMNAPVKQRLPMCCWP</sequence>
<dbReference type="EMBL" id="OC917641">
    <property type="protein sequence ID" value="CAD7647620.1"/>
    <property type="molecule type" value="Genomic_DNA"/>
</dbReference>
<gene>
    <name evidence="1" type="ORF">ONB1V03_LOCUS6339</name>
</gene>
<dbReference type="AlphaFoldDB" id="A0A7R9LW37"/>
<accession>A0A7R9LW37</accession>